<dbReference type="PROSITE" id="PS50072">
    <property type="entry name" value="CSA_PPIASE_2"/>
    <property type="match status" value="1"/>
</dbReference>
<proteinExistence type="inferred from homology"/>
<accession>A0A9D5D7K0</accession>
<evidence type="ECO:0000313" key="7">
    <source>
        <dbReference type="Proteomes" id="UP001085076"/>
    </source>
</evidence>
<evidence type="ECO:0000313" key="6">
    <source>
        <dbReference type="EMBL" id="KAJ0985613.1"/>
    </source>
</evidence>
<dbReference type="GO" id="GO:0016018">
    <property type="term" value="F:cyclosporin A binding"/>
    <property type="evidence" value="ECO:0007669"/>
    <property type="project" value="TreeGrafter"/>
</dbReference>
<comment type="function">
    <text evidence="4">PPIases accelerate the folding of proteins. It catalyzes the cis-trans isomerization of proline imidic peptide bonds in oligopeptides.</text>
</comment>
<dbReference type="InterPro" id="IPR002130">
    <property type="entry name" value="Cyclophilin-type_PPIase_dom"/>
</dbReference>
<dbReference type="Proteomes" id="UP001085076">
    <property type="component" value="Miscellaneous, Linkage group lg01"/>
</dbReference>
<dbReference type="EC" id="5.2.1.8" evidence="4"/>
<evidence type="ECO:0000256" key="4">
    <source>
        <dbReference type="RuleBase" id="RU363019"/>
    </source>
</evidence>
<dbReference type="GO" id="GO:0005737">
    <property type="term" value="C:cytoplasm"/>
    <property type="evidence" value="ECO:0007669"/>
    <property type="project" value="TreeGrafter"/>
</dbReference>
<dbReference type="InterPro" id="IPR029000">
    <property type="entry name" value="Cyclophilin-like_dom_sf"/>
</dbReference>
<dbReference type="PANTHER" id="PTHR11071:SF561">
    <property type="entry name" value="PEPTIDYL-PROLYL CIS-TRANS ISOMERASE D-RELATED"/>
    <property type="match status" value="1"/>
</dbReference>
<keyword evidence="2 4" id="KW-0697">Rotamase</keyword>
<keyword evidence="3 4" id="KW-0413">Isomerase</keyword>
<feature type="domain" description="PPIase cyclophilin-type" evidence="5">
    <location>
        <begin position="7"/>
        <end position="153"/>
    </location>
</feature>
<evidence type="ECO:0000259" key="5">
    <source>
        <dbReference type="PROSITE" id="PS50072"/>
    </source>
</evidence>
<evidence type="ECO:0000256" key="3">
    <source>
        <dbReference type="ARBA" id="ARBA00023235"/>
    </source>
</evidence>
<name>A0A9D5D7K0_9LILI</name>
<comment type="catalytic activity">
    <reaction evidence="4">
        <text>[protein]-peptidylproline (omega=180) = [protein]-peptidylproline (omega=0)</text>
        <dbReference type="Rhea" id="RHEA:16237"/>
        <dbReference type="Rhea" id="RHEA-COMP:10747"/>
        <dbReference type="Rhea" id="RHEA-COMP:10748"/>
        <dbReference type="ChEBI" id="CHEBI:83833"/>
        <dbReference type="ChEBI" id="CHEBI:83834"/>
        <dbReference type="EC" id="5.2.1.8"/>
    </reaction>
</comment>
<evidence type="ECO:0000256" key="2">
    <source>
        <dbReference type="ARBA" id="ARBA00023110"/>
    </source>
</evidence>
<organism evidence="6 7">
    <name type="scientific">Dioscorea zingiberensis</name>
    <dbReference type="NCBI Taxonomy" id="325984"/>
    <lineage>
        <taxon>Eukaryota</taxon>
        <taxon>Viridiplantae</taxon>
        <taxon>Streptophyta</taxon>
        <taxon>Embryophyta</taxon>
        <taxon>Tracheophyta</taxon>
        <taxon>Spermatophyta</taxon>
        <taxon>Magnoliopsida</taxon>
        <taxon>Liliopsida</taxon>
        <taxon>Dioscoreales</taxon>
        <taxon>Dioscoreaceae</taxon>
        <taxon>Dioscorea</taxon>
    </lineage>
</organism>
<protein>
    <recommendedName>
        <fullName evidence="4">Peptidyl-prolyl cis-trans isomerase</fullName>
        <shortName evidence="4">PPIase</shortName>
        <ecNumber evidence="4">5.2.1.8</ecNumber>
    </recommendedName>
</protein>
<dbReference type="Gene3D" id="2.40.100.10">
    <property type="entry name" value="Cyclophilin-like"/>
    <property type="match status" value="1"/>
</dbReference>
<dbReference type="EMBL" id="JAGGNH010000001">
    <property type="protein sequence ID" value="KAJ0985613.1"/>
    <property type="molecule type" value="Genomic_DNA"/>
</dbReference>
<comment type="caution">
    <text evidence="6">The sequence shown here is derived from an EMBL/GenBank/DDBJ whole genome shotgun (WGS) entry which is preliminary data.</text>
</comment>
<dbReference type="GO" id="GO:0003755">
    <property type="term" value="F:peptidyl-prolyl cis-trans isomerase activity"/>
    <property type="evidence" value="ECO:0007669"/>
    <property type="project" value="UniProtKB-UniRule"/>
</dbReference>
<reference evidence="6" key="2">
    <citation type="journal article" date="2022" name="Hortic Res">
        <title>The genome of Dioscorea zingiberensis sheds light on the biosynthesis, origin and evolution of the medicinally important diosgenin saponins.</title>
        <authorList>
            <person name="Li Y."/>
            <person name="Tan C."/>
            <person name="Li Z."/>
            <person name="Guo J."/>
            <person name="Li S."/>
            <person name="Chen X."/>
            <person name="Wang C."/>
            <person name="Dai X."/>
            <person name="Yang H."/>
            <person name="Song W."/>
            <person name="Hou L."/>
            <person name="Xu J."/>
            <person name="Tong Z."/>
            <person name="Xu A."/>
            <person name="Yuan X."/>
            <person name="Wang W."/>
            <person name="Yang Q."/>
            <person name="Chen L."/>
            <person name="Sun Z."/>
            <person name="Wang K."/>
            <person name="Pan B."/>
            <person name="Chen J."/>
            <person name="Bao Y."/>
            <person name="Liu F."/>
            <person name="Qi X."/>
            <person name="Gang D.R."/>
            <person name="Wen J."/>
            <person name="Li J."/>
        </authorList>
    </citation>
    <scope>NUCLEOTIDE SEQUENCE</scope>
    <source>
        <strain evidence="6">Dzin_1.0</strain>
    </source>
</reference>
<dbReference type="AlphaFoldDB" id="A0A9D5D7K0"/>
<dbReference type="PANTHER" id="PTHR11071">
    <property type="entry name" value="PEPTIDYL-PROLYL CIS-TRANS ISOMERASE"/>
    <property type="match status" value="1"/>
</dbReference>
<sequence>MTNLRVFFDIVIGKSRARWIIMELFRDVVPKTTENFRCMCTGGKGIRISRKALHYKFMCQGKDFTRGNWTGGESIYRVRFKGEIFKKKHTGSGVFLMASAGLNTNGFQFFICTTKTVVEGYAIMEGMEKEGSESGAMKTKVVIEDCGEITTEN</sequence>
<dbReference type="InterPro" id="IPR024936">
    <property type="entry name" value="Cyclophilin-type_PPIase"/>
</dbReference>
<dbReference type="GO" id="GO:0006457">
    <property type="term" value="P:protein folding"/>
    <property type="evidence" value="ECO:0007669"/>
    <property type="project" value="TreeGrafter"/>
</dbReference>
<evidence type="ECO:0000256" key="1">
    <source>
        <dbReference type="ARBA" id="ARBA00007365"/>
    </source>
</evidence>
<dbReference type="SUPFAM" id="SSF50891">
    <property type="entry name" value="Cyclophilin-like"/>
    <property type="match status" value="1"/>
</dbReference>
<comment type="similarity">
    <text evidence="1 4">Belongs to the cyclophilin-type PPIase family.</text>
</comment>
<dbReference type="PRINTS" id="PR00153">
    <property type="entry name" value="CSAPPISMRASE"/>
</dbReference>
<dbReference type="PIRSF" id="PIRSF001467">
    <property type="entry name" value="Peptidylpro_ismrse"/>
    <property type="match status" value="1"/>
</dbReference>
<keyword evidence="7" id="KW-1185">Reference proteome</keyword>
<dbReference type="OrthoDB" id="193499at2759"/>
<dbReference type="Pfam" id="PF00160">
    <property type="entry name" value="Pro_isomerase"/>
    <property type="match status" value="1"/>
</dbReference>
<reference evidence="6" key="1">
    <citation type="submission" date="2021-03" db="EMBL/GenBank/DDBJ databases">
        <authorList>
            <person name="Li Z."/>
            <person name="Yang C."/>
        </authorList>
    </citation>
    <scope>NUCLEOTIDE SEQUENCE</scope>
    <source>
        <strain evidence="6">Dzin_1.0</strain>
        <tissue evidence="6">Leaf</tissue>
    </source>
</reference>
<gene>
    <name evidence="6" type="ORF">J5N97_003969</name>
</gene>